<keyword evidence="2 3" id="KW-0819">tRNA processing</keyword>
<feature type="binding site" evidence="3">
    <location>
        <begin position="12"/>
        <end position="25"/>
    </location>
    <ligand>
        <name>ATP</name>
        <dbReference type="ChEBI" id="CHEBI:30616"/>
    </ligand>
</feature>
<keyword evidence="3" id="KW-0067">ATP-binding</keyword>
<dbReference type="EC" id="6.3.4.-" evidence="3"/>
<reference evidence="4 5" key="1">
    <citation type="journal article" date="2015" name="Genome Announc.">
        <title>Expanding the biotechnology potential of lactobacilli through comparative genomics of 213 strains and associated genera.</title>
        <authorList>
            <person name="Sun Z."/>
            <person name="Harris H.M."/>
            <person name="McCann A."/>
            <person name="Guo C."/>
            <person name="Argimon S."/>
            <person name="Zhang W."/>
            <person name="Yang X."/>
            <person name="Jeffery I.B."/>
            <person name="Cooney J.C."/>
            <person name="Kagawa T.F."/>
            <person name="Liu W."/>
            <person name="Song Y."/>
            <person name="Salvetti E."/>
            <person name="Wrobel A."/>
            <person name="Rasinkangas P."/>
            <person name="Parkhill J."/>
            <person name="Rea M.C."/>
            <person name="O'Sullivan O."/>
            <person name="Ritari J."/>
            <person name="Douillard F.P."/>
            <person name="Paul Ross R."/>
            <person name="Yang R."/>
            <person name="Briner A.E."/>
            <person name="Felis G.E."/>
            <person name="de Vos W.M."/>
            <person name="Barrangou R."/>
            <person name="Klaenhammer T.R."/>
            <person name="Caufield P.W."/>
            <person name="Cui Y."/>
            <person name="Zhang H."/>
            <person name="O'Toole P.W."/>
        </authorList>
    </citation>
    <scope>NUCLEOTIDE SEQUENCE [LARGE SCALE GENOMIC DNA]</scope>
    <source>
        <strain evidence="4 5">DSM 15833</strain>
    </source>
</reference>
<dbReference type="SUPFAM" id="SSF52374">
    <property type="entry name" value="Nucleotidylyl transferase"/>
    <property type="match status" value="1"/>
</dbReference>
<keyword evidence="3" id="KW-0547">Nucleotide-binding</keyword>
<evidence type="ECO:0000256" key="1">
    <source>
        <dbReference type="ARBA" id="ARBA00022598"/>
    </source>
</evidence>
<dbReference type="Pfam" id="PF05636">
    <property type="entry name" value="HIGH_NTase1"/>
    <property type="match status" value="1"/>
</dbReference>
<dbReference type="Gene3D" id="3.40.50.620">
    <property type="entry name" value="HUPs"/>
    <property type="match status" value="1"/>
</dbReference>
<keyword evidence="3" id="KW-0694">RNA-binding</keyword>
<feature type="binding site" evidence="3">
    <location>
        <position position="106"/>
    </location>
    <ligand>
        <name>ATP</name>
        <dbReference type="ChEBI" id="CHEBI:30616"/>
    </ligand>
</feature>
<dbReference type="Proteomes" id="UP000051048">
    <property type="component" value="Unassembled WGS sequence"/>
</dbReference>
<name>A0A0R1TER9_9LACO</name>
<dbReference type="EMBL" id="AZFH01000181">
    <property type="protein sequence ID" value="KRL77171.1"/>
    <property type="molecule type" value="Genomic_DNA"/>
</dbReference>
<dbReference type="InterPro" id="IPR008513">
    <property type="entry name" value="tRNA(Met)_cyd_acetate_ligase"/>
</dbReference>
<dbReference type="RefSeq" id="WP_056986885.1">
    <property type="nucleotide sequence ID" value="NZ_AZFH01000181.1"/>
</dbReference>
<sequence length="386" mass="43628">MSKVKPEIVGIIAEYNPFHNGHLYQLQQVKERFPGAKIVVAMSGNFLQRGEPATFDKWTRATQALANGADVVLELPVADALQPADRFAFGGVRALAAFGAEVLAFGAEHATYDFMAYARLTQNLTGNFKKYDQAYAASWQEAIAQKIGHEVSSPNDLLGLAYAKANLALGEPLSLYPIRRIKAAYHEEDLYKDQVIASATAIRQAYLAGKLTDLQAYVPKSTFVDLESQKMLSWADFWPLLRYRLTMARIEDLGQIYGMAEGIEYRLVQQLEQLGPQATFEEWLKAVKNKRFTYTRLSRLATAVLLDLRTEEVQVYQKAPFLRLLGFSQAGQTLLNKVKKNTPYPLVTRVTQKDKQTFLATDYKVGRIYQLLNGRQQDIKRQVIRF</sequence>
<evidence type="ECO:0000256" key="3">
    <source>
        <dbReference type="HAMAP-Rule" id="MF_01539"/>
    </source>
</evidence>
<dbReference type="GO" id="GO:0016879">
    <property type="term" value="F:ligase activity, forming carbon-nitrogen bonds"/>
    <property type="evidence" value="ECO:0007669"/>
    <property type="project" value="UniProtKB-UniRule"/>
</dbReference>
<dbReference type="PATRIC" id="fig|1423740.3.peg.1701"/>
<comment type="function">
    <text evidence="3">Catalyzes the formation of N(4)-acetylcytidine (ac(4)C) at the wobble position of elongator tRNA(Met), using acetate and ATP as substrates. First activates an acetate ion to form acetyladenylate (Ac-AMP) and then transfers the acetyl group to tRNA to form ac(4)C34.</text>
</comment>
<dbReference type="AlphaFoldDB" id="A0A0R1TER9"/>
<proteinExistence type="inferred from homology"/>
<gene>
    <name evidence="3" type="primary">tmcAL</name>
    <name evidence="4" type="ORF">FC36_GL001574</name>
</gene>
<evidence type="ECO:0000256" key="2">
    <source>
        <dbReference type="ARBA" id="ARBA00022694"/>
    </source>
</evidence>
<dbReference type="GO" id="GO:0006400">
    <property type="term" value="P:tRNA modification"/>
    <property type="evidence" value="ECO:0007669"/>
    <property type="project" value="UniProtKB-UniRule"/>
</dbReference>
<dbReference type="PANTHER" id="PTHR37825:SF1">
    <property type="entry name" value="TRNA(MET) CYTIDINE ACETATE LIGASE"/>
    <property type="match status" value="1"/>
</dbReference>
<comment type="catalytic activity">
    <reaction evidence="3">
        <text>cytidine(34) in elongator tRNA(Met) + acetate + ATP = N(4)-acetylcytidine(34) in elongator tRNA(Met) + AMP + diphosphate</text>
        <dbReference type="Rhea" id="RHEA:58144"/>
        <dbReference type="Rhea" id="RHEA-COMP:10693"/>
        <dbReference type="Rhea" id="RHEA-COMP:10694"/>
        <dbReference type="ChEBI" id="CHEBI:30089"/>
        <dbReference type="ChEBI" id="CHEBI:30616"/>
        <dbReference type="ChEBI" id="CHEBI:33019"/>
        <dbReference type="ChEBI" id="CHEBI:74900"/>
        <dbReference type="ChEBI" id="CHEBI:82748"/>
        <dbReference type="ChEBI" id="CHEBI:456215"/>
    </reaction>
</comment>
<keyword evidence="1 3" id="KW-0436">Ligase</keyword>
<dbReference type="OrthoDB" id="9769796at2"/>
<protein>
    <recommendedName>
        <fullName evidence="3">tRNA(Met) cytidine acetate ligase</fullName>
        <ecNumber evidence="3">6.3.4.-</ecNumber>
    </recommendedName>
</protein>
<feature type="binding site" evidence="3">
    <location>
        <begin position="180"/>
        <end position="181"/>
    </location>
    <ligand>
        <name>ATP</name>
        <dbReference type="ChEBI" id="CHEBI:30616"/>
    </ligand>
</feature>
<dbReference type="GO" id="GO:0005524">
    <property type="term" value="F:ATP binding"/>
    <property type="evidence" value="ECO:0007669"/>
    <property type="project" value="UniProtKB-KW"/>
</dbReference>
<dbReference type="GO" id="GO:0005737">
    <property type="term" value="C:cytoplasm"/>
    <property type="evidence" value="ECO:0007669"/>
    <property type="project" value="UniProtKB-SubCell"/>
</dbReference>
<evidence type="ECO:0000313" key="4">
    <source>
        <dbReference type="EMBL" id="KRL77171.1"/>
    </source>
</evidence>
<comment type="similarity">
    <text evidence="3">Belongs to the TmcAL family.</text>
</comment>
<keyword evidence="3" id="KW-0963">Cytoplasm</keyword>
<dbReference type="InterPro" id="IPR014729">
    <property type="entry name" value="Rossmann-like_a/b/a_fold"/>
</dbReference>
<dbReference type="STRING" id="1423740.FC36_GL001574"/>
<accession>A0A0R1TER9</accession>
<dbReference type="GO" id="GO:0000049">
    <property type="term" value="F:tRNA binding"/>
    <property type="evidence" value="ECO:0007669"/>
    <property type="project" value="UniProtKB-KW"/>
</dbReference>
<keyword evidence="3" id="KW-0820">tRNA-binding</keyword>
<organism evidence="4 5">
    <name type="scientific">Ligilactobacillus equi DSM 15833 = JCM 10991</name>
    <dbReference type="NCBI Taxonomy" id="1423740"/>
    <lineage>
        <taxon>Bacteria</taxon>
        <taxon>Bacillati</taxon>
        <taxon>Bacillota</taxon>
        <taxon>Bacilli</taxon>
        <taxon>Lactobacillales</taxon>
        <taxon>Lactobacillaceae</taxon>
        <taxon>Ligilactobacillus</taxon>
    </lineage>
</organism>
<feature type="binding site" evidence="3">
    <location>
        <position position="155"/>
    </location>
    <ligand>
        <name>ATP</name>
        <dbReference type="ChEBI" id="CHEBI:30616"/>
    </ligand>
</feature>
<dbReference type="NCBIfam" id="NF010191">
    <property type="entry name" value="PRK13670.1"/>
    <property type="match status" value="1"/>
</dbReference>
<evidence type="ECO:0000313" key="5">
    <source>
        <dbReference type="Proteomes" id="UP000051048"/>
    </source>
</evidence>
<dbReference type="PANTHER" id="PTHR37825">
    <property type="entry name" value="TRNA(MET) CYTIDINE ACETATE LIGASE"/>
    <property type="match status" value="1"/>
</dbReference>
<comment type="subcellular location">
    <subcellularLocation>
        <location evidence="3">Cytoplasm</location>
    </subcellularLocation>
</comment>
<dbReference type="HAMAP" id="MF_01539">
    <property type="entry name" value="TmcAL"/>
    <property type="match status" value="1"/>
</dbReference>
<comment type="caution">
    <text evidence="4">The sequence shown here is derived from an EMBL/GenBank/DDBJ whole genome shotgun (WGS) entry which is preliminary data.</text>
</comment>